<dbReference type="RefSeq" id="WP_072710713.1">
    <property type="nucleotide sequence ID" value="NZ_FRCF01000013.1"/>
</dbReference>
<evidence type="ECO:0000313" key="1">
    <source>
        <dbReference type="EMBL" id="SHM52051.1"/>
    </source>
</evidence>
<keyword evidence="2" id="KW-1185">Reference proteome</keyword>
<dbReference type="Gene3D" id="3.40.630.10">
    <property type="entry name" value="Zn peptidases"/>
    <property type="match status" value="1"/>
</dbReference>
<accession>A0A1M7JGL9</accession>
<dbReference type="SUPFAM" id="SSF53187">
    <property type="entry name" value="Zn-dependent exopeptidases"/>
    <property type="match status" value="1"/>
</dbReference>
<evidence type="ECO:0000313" key="2">
    <source>
        <dbReference type="Proteomes" id="UP000184206"/>
    </source>
</evidence>
<dbReference type="AlphaFoldDB" id="A0A1M7JGL9"/>
<dbReference type="Proteomes" id="UP000184206">
    <property type="component" value="Unassembled WGS sequence"/>
</dbReference>
<organism evidence="1 2">
    <name type="scientific">Lacicoccus alkaliphilus DSM 16010</name>
    <dbReference type="NCBI Taxonomy" id="1123231"/>
    <lineage>
        <taxon>Bacteria</taxon>
        <taxon>Bacillati</taxon>
        <taxon>Bacillota</taxon>
        <taxon>Bacilli</taxon>
        <taxon>Bacillales</taxon>
        <taxon>Salinicoccaceae</taxon>
        <taxon>Lacicoccus</taxon>
    </lineage>
</organism>
<dbReference type="EMBL" id="FRCF01000013">
    <property type="protein sequence ID" value="SHM52051.1"/>
    <property type="molecule type" value="Genomic_DNA"/>
</dbReference>
<dbReference type="STRING" id="1123231.SAMN02745189_02292"/>
<name>A0A1M7JGL9_9BACL</name>
<proteinExistence type="predicted"/>
<protein>
    <submittedName>
        <fullName evidence="1">Uncharacterized protein</fullName>
    </submittedName>
</protein>
<dbReference type="OrthoDB" id="2416606at2"/>
<sequence length="80" mass="8962">MGVTDDVRLAAKEKGFIVHELAAALRGSEDYGHYAKEVLATYFYMGNGENHPPVHTPEYDFIDTQIKEVCEIFKSLVGVE</sequence>
<reference evidence="1 2" key="1">
    <citation type="submission" date="2016-11" db="EMBL/GenBank/DDBJ databases">
        <authorList>
            <person name="Jaros S."/>
            <person name="Januszkiewicz K."/>
            <person name="Wedrychowicz H."/>
        </authorList>
    </citation>
    <scope>NUCLEOTIDE SEQUENCE [LARGE SCALE GENOMIC DNA]</scope>
    <source>
        <strain evidence="1 2">DSM 16010</strain>
    </source>
</reference>
<gene>
    <name evidence="1" type="ORF">SAMN02745189_02292</name>
</gene>